<dbReference type="RefSeq" id="WP_084115517.1">
    <property type="nucleotide sequence ID" value="NZ_FWXH01000005.1"/>
</dbReference>
<feature type="domain" description="NADH:flavin oxidoreductase/NADH oxidase N-terminal" evidence="3">
    <location>
        <begin position="4"/>
        <end position="327"/>
    </location>
</feature>
<dbReference type="Pfam" id="PF00724">
    <property type="entry name" value="Oxidored_FMN"/>
    <property type="match status" value="1"/>
</dbReference>
<dbReference type="InterPro" id="IPR001155">
    <property type="entry name" value="OxRdtase_FMN_N"/>
</dbReference>
<evidence type="ECO:0000259" key="3">
    <source>
        <dbReference type="Pfam" id="PF00724"/>
    </source>
</evidence>
<dbReference type="STRING" id="1121291.SAMN02745134_01919"/>
<dbReference type="CDD" id="cd02803">
    <property type="entry name" value="OYE_like_FMN_family"/>
    <property type="match status" value="1"/>
</dbReference>
<evidence type="ECO:0000313" key="5">
    <source>
        <dbReference type="Proteomes" id="UP000192468"/>
    </source>
</evidence>
<sequence length="342" mass="37362">MVHLLTPLKINNLELKNRLIMPPMATSSAGLQGEITSTLLQYYDEKTRGGYFGMVITEHTFISADGKSSLHQISSANNSMLSGLRQLCDVIHSNRCPVILQLNHAGSGTKRNVIGSQPIAPSAVINPSKSNLELPYELKYDDIQKIISNFANAALRGKQAGFDGVEIHSCHGYLLNQFLSPLTNKRTDKYGGNIKGRILIHLQILRAVRNAVGNDFPILFRLGATDNMDGGLSLDDYIVAAKELENEGANMLDISGGMCRYTVPDSEKSGYFIKQAKAVKGAVSIPVIITGGIRTIETAELLLQNNVADLIGVGRPVFNDSNWVKNAINKYDSENKKTLLTF</sequence>
<keyword evidence="1" id="KW-0285">Flavoprotein</keyword>
<evidence type="ECO:0000256" key="1">
    <source>
        <dbReference type="ARBA" id="ARBA00022630"/>
    </source>
</evidence>
<proteinExistence type="predicted"/>
<dbReference type="Proteomes" id="UP000192468">
    <property type="component" value="Unassembled WGS sequence"/>
</dbReference>
<dbReference type="SUPFAM" id="SSF51395">
    <property type="entry name" value="FMN-linked oxidoreductases"/>
    <property type="match status" value="1"/>
</dbReference>
<accession>A0A1W1XIV3</accession>
<dbReference type="InterPro" id="IPR051799">
    <property type="entry name" value="NADH_flavin_oxidoreductase"/>
</dbReference>
<dbReference type="GO" id="GO:0010181">
    <property type="term" value="F:FMN binding"/>
    <property type="evidence" value="ECO:0007669"/>
    <property type="project" value="InterPro"/>
</dbReference>
<keyword evidence="5" id="KW-1185">Reference proteome</keyword>
<dbReference type="EMBL" id="FWXH01000005">
    <property type="protein sequence ID" value="SMC23438.1"/>
    <property type="molecule type" value="Genomic_DNA"/>
</dbReference>
<name>A0A1W1XIV3_9CLOT</name>
<dbReference type="OrthoDB" id="9772736at2"/>
<keyword evidence="2" id="KW-0560">Oxidoreductase</keyword>
<organism evidence="4 5">
    <name type="scientific">Clostridium acidisoli DSM 12555</name>
    <dbReference type="NCBI Taxonomy" id="1121291"/>
    <lineage>
        <taxon>Bacteria</taxon>
        <taxon>Bacillati</taxon>
        <taxon>Bacillota</taxon>
        <taxon>Clostridia</taxon>
        <taxon>Eubacteriales</taxon>
        <taxon>Clostridiaceae</taxon>
        <taxon>Clostridium</taxon>
    </lineage>
</organism>
<evidence type="ECO:0000313" key="4">
    <source>
        <dbReference type="EMBL" id="SMC23438.1"/>
    </source>
</evidence>
<dbReference type="PANTHER" id="PTHR43656:SF2">
    <property type="entry name" value="BINDING OXIDOREDUCTASE, PUTATIVE (AFU_ORTHOLOGUE AFUA_2G08260)-RELATED"/>
    <property type="match status" value="1"/>
</dbReference>
<protein>
    <submittedName>
        <fullName evidence="4">2,4-dienoyl-CoA reductase</fullName>
    </submittedName>
</protein>
<evidence type="ECO:0000256" key="2">
    <source>
        <dbReference type="ARBA" id="ARBA00023002"/>
    </source>
</evidence>
<dbReference type="PANTHER" id="PTHR43656">
    <property type="entry name" value="BINDING OXIDOREDUCTASE, PUTATIVE (AFU_ORTHOLOGUE AFUA_2G08260)-RELATED"/>
    <property type="match status" value="1"/>
</dbReference>
<dbReference type="GO" id="GO:0016491">
    <property type="term" value="F:oxidoreductase activity"/>
    <property type="evidence" value="ECO:0007669"/>
    <property type="project" value="UniProtKB-KW"/>
</dbReference>
<dbReference type="Gene3D" id="3.20.20.70">
    <property type="entry name" value="Aldolase class I"/>
    <property type="match status" value="1"/>
</dbReference>
<dbReference type="AlphaFoldDB" id="A0A1W1XIV3"/>
<reference evidence="4 5" key="1">
    <citation type="submission" date="2017-04" db="EMBL/GenBank/DDBJ databases">
        <authorList>
            <person name="Afonso C.L."/>
            <person name="Miller P.J."/>
            <person name="Scott M.A."/>
            <person name="Spackman E."/>
            <person name="Goraichik I."/>
            <person name="Dimitrov K.M."/>
            <person name="Suarez D.L."/>
            <person name="Swayne D.E."/>
        </authorList>
    </citation>
    <scope>NUCLEOTIDE SEQUENCE [LARGE SCALE GENOMIC DNA]</scope>
    <source>
        <strain evidence="4 5">DSM 12555</strain>
    </source>
</reference>
<gene>
    <name evidence="4" type="ORF">SAMN02745134_01919</name>
</gene>
<dbReference type="InterPro" id="IPR013785">
    <property type="entry name" value="Aldolase_TIM"/>
</dbReference>